<feature type="region of interest" description="Disordered" evidence="1">
    <location>
        <begin position="1"/>
        <end position="23"/>
    </location>
</feature>
<evidence type="ECO:0000313" key="3">
    <source>
        <dbReference type="Proteomes" id="UP001159363"/>
    </source>
</evidence>
<accession>A0ABQ9H034</accession>
<protein>
    <submittedName>
        <fullName evidence="2">Uncharacterized protein</fullName>
    </submittedName>
</protein>
<evidence type="ECO:0000313" key="2">
    <source>
        <dbReference type="EMBL" id="KAJ8877612.1"/>
    </source>
</evidence>
<comment type="caution">
    <text evidence="2">The sequence shown here is derived from an EMBL/GenBank/DDBJ whole genome shotgun (WGS) entry which is preliminary data.</text>
</comment>
<keyword evidence="3" id="KW-1185">Reference proteome</keyword>
<organism evidence="2 3">
    <name type="scientific">Dryococelus australis</name>
    <dbReference type="NCBI Taxonomy" id="614101"/>
    <lineage>
        <taxon>Eukaryota</taxon>
        <taxon>Metazoa</taxon>
        <taxon>Ecdysozoa</taxon>
        <taxon>Arthropoda</taxon>
        <taxon>Hexapoda</taxon>
        <taxon>Insecta</taxon>
        <taxon>Pterygota</taxon>
        <taxon>Neoptera</taxon>
        <taxon>Polyneoptera</taxon>
        <taxon>Phasmatodea</taxon>
        <taxon>Verophasmatodea</taxon>
        <taxon>Anareolatae</taxon>
        <taxon>Phasmatidae</taxon>
        <taxon>Eurycanthinae</taxon>
        <taxon>Dryococelus</taxon>
    </lineage>
</organism>
<proteinExistence type="predicted"/>
<dbReference type="Proteomes" id="UP001159363">
    <property type="component" value="Chromosome 7"/>
</dbReference>
<name>A0ABQ9H034_9NEOP</name>
<evidence type="ECO:0000256" key="1">
    <source>
        <dbReference type="SAM" id="MobiDB-lite"/>
    </source>
</evidence>
<reference evidence="2 3" key="1">
    <citation type="submission" date="2023-02" db="EMBL/GenBank/DDBJ databases">
        <title>LHISI_Scaffold_Assembly.</title>
        <authorList>
            <person name="Stuart O.P."/>
            <person name="Cleave R."/>
            <person name="Magrath M.J.L."/>
            <person name="Mikheyev A.S."/>
        </authorList>
    </citation>
    <scope>NUCLEOTIDE SEQUENCE [LARGE SCALE GENOMIC DNA]</scope>
    <source>
        <strain evidence="2">Daus_M_001</strain>
        <tissue evidence="2">Leg muscle</tissue>
    </source>
</reference>
<gene>
    <name evidence="2" type="ORF">PR048_022067</name>
</gene>
<sequence length="112" mass="11801">MAIEQVSMRDTKSSGGRGTSPSAIATWVHSTPASSRKVDAVEEFTGVVSTSSEQHMGLARVSLHLCLSTDMLADENVNCGKALKVGIAAMKQTEGMTFSEIDLKRKSVVASG</sequence>
<dbReference type="EMBL" id="JARBHB010000008">
    <property type="protein sequence ID" value="KAJ8877612.1"/>
    <property type="molecule type" value="Genomic_DNA"/>
</dbReference>